<keyword evidence="21 27" id="KW-0472">Membrane</keyword>
<evidence type="ECO:0000256" key="22">
    <source>
        <dbReference type="ARBA" id="ARBA00023170"/>
    </source>
</evidence>
<evidence type="ECO:0000256" key="9">
    <source>
        <dbReference type="ARBA" id="ARBA00022553"/>
    </source>
</evidence>
<dbReference type="GO" id="GO:0005886">
    <property type="term" value="C:plasma membrane"/>
    <property type="evidence" value="ECO:0007669"/>
    <property type="project" value="UniProtKB-SubCell"/>
</dbReference>
<dbReference type="InterPro" id="IPR013210">
    <property type="entry name" value="LRR_N_plant-typ"/>
</dbReference>
<dbReference type="FunFam" id="3.40.50.2000:FF:000064">
    <property type="entry name" value="Glycosyltransferase"/>
    <property type="match status" value="1"/>
</dbReference>
<evidence type="ECO:0000259" key="28">
    <source>
        <dbReference type="PROSITE" id="PS50011"/>
    </source>
</evidence>
<dbReference type="InterPro" id="IPR001611">
    <property type="entry name" value="Leu-rich_rpt"/>
</dbReference>
<evidence type="ECO:0000313" key="29">
    <source>
        <dbReference type="EnsemblPlants" id="EMT05957"/>
    </source>
</evidence>
<evidence type="ECO:0000256" key="19">
    <source>
        <dbReference type="ARBA" id="ARBA00022840"/>
    </source>
</evidence>
<dbReference type="InterPro" id="IPR035595">
    <property type="entry name" value="UDP_glycos_trans_CS"/>
</dbReference>
<comment type="similarity">
    <text evidence="5">Belongs to the UDP-glycosyltransferase family.</text>
</comment>
<dbReference type="GO" id="GO:0033612">
    <property type="term" value="F:receptor serine/threonine kinase binding"/>
    <property type="evidence" value="ECO:0007669"/>
    <property type="project" value="TreeGrafter"/>
</dbReference>
<dbReference type="SUPFAM" id="SSF52047">
    <property type="entry name" value="RNI-like"/>
    <property type="match status" value="1"/>
</dbReference>
<keyword evidence="10" id="KW-0433">Leucine-rich repeat</keyword>
<keyword evidence="14 27" id="KW-0812">Transmembrane</keyword>
<dbReference type="Pfam" id="PF00069">
    <property type="entry name" value="Pkinase"/>
    <property type="match status" value="1"/>
</dbReference>
<comment type="catalytic activity">
    <reaction evidence="25">
        <text>L-seryl-[protein] + ATP = O-phospho-L-seryl-[protein] + ADP + H(+)</text>
        <dbReference type="Rhea" id="RHEA:17989"/>
        <dbReference type="Rhea" id="RHEA-COMP:9863"/>
        <dbReference type="Rhea" id="RHEA-COMP:11604"/>
        <dbReference type="ChEBI" id="CHEBI:15378"/>
        <dbReference type="ChEBI" id="CHEBI:29999"/>
        <dbReference type="ChEBI" id="CHEBI:30616"/>
        <dbReference type="ChEBI" id="CHEBI:83421"/>
        <dbReference type="ChEBI" id="CHEBI:456216"/>
        <dbReference type="EC" id="2.7.11.1"/>
    </reaction>
</comment>
<feature type="compositionally biased region" description="Gly residues" evidence="26">
    <location>
        <begin position="24"/>
        <end position="36"/>
    </location>
</feature>
<keyword evidence="17" id="KW-0547">Nucleotide-binding</keyword>
<protein>
    <recommendedName>
        <fullName evidence="6">non-specific serine/threonine protein kinase</fullName>
        <ecNumber evidence="6">2.7.11.1</ecNumber>
    </recommendedName>
</protein>
<evidence type="ECO:0000256" key="13">
    <source>
        <dbReference type="ARBA" id="ARBA00022679"/>
    </source>
</evidence>
<dbReference type="FunFam" id="3.40.50.2000:FF:000103">
    <property type="entry name" value="Glycosyltransferase"/>
    <property type="match status" value="1"/>
</dbReference>
<evidence type="ECO:0000256" key="14">
    <source>
        <dbReference type="ARBA" id="ARBA00022692"/>
    </source>
</evidence>
<evidence type="ECO:0000256" key="8">
    <source>
        <dbReference type="ARBA" id="ARBA00022527"/>
    </source>
</evidence>
<dbReference type="Gene3D" id="1.10.510.10">
    <property type="entry name" value="Transferase(Phosphotransferase) domain 1"/>
    <property type="match status" value="1"/>
</dbReference>
<evidence type="ECO:0000256" key="27">
    <source>
        <dbReference type="SAM" id="Phobius"/>
    </source>
</evidence>
<dbReference type="FunFam" id="3.80.10.10:FF:000778">
    <property type="entry name" value="Putative leucine-rich repeat receptor-like protein kinase"/>
    <property type="match status" value="1"/>
</dbReference>
<keyword evidence="9" id="KW-0597">Phosphoprotein</keyword>
<evidence type="ECO:0000256" key="5">
    <source>
        <dbReference type="ARBA" id="ARBA00009995"/>
    </source>
</evidence>
<keyword evidence="18" id="KW-0418">Kinase</keyword>
<dbReference type="EnsemblPlants" id="EMT05957">
    <property type="protein sequence ID" value="EMT05957"/>
    <property type="gene ID" value="F775_10190"/>
</dbReference>
<keyword evidence="8" id="KW-0723">Serine/threonine-protein kinase</keyword>
<evidence type="ECO:0000256" key="11">
    <source>
        <dbReference type="ARBA" id="ARBA00022626"/>
    </source>
</evidence>
<evidence type="ECO:0000256" key="7">
    <source>
        <dbReference type="ARBA" id="ARBA00022475"/>
    </source>
</evidence>
<keyword evidence="19" id="KW-0067">ATP-binding</keyword>
<evidence type="ECO:0000256" key="4">
    <source>
        <dbReference type="ARBA" id="ARBA00009592"/>
    </source>
</evidence>
<dbReference type="InterPro" id="IPR008271">
    <property type="entry name" value="Ser/Thr_kinase_AS"/>
</dbReference>
<dbReference type="CDD" id="cd03784">
    <property type="entry name" value="GT1_Gtf-like"/>
    <property type="match status" value="1"/>
</dbReference>
<evidence type="ECO:0000256" key="6">
    <source>
        <dbReference type="ARBA" id="ARBA00012513"/>
    </source>
</evidence>
<feature type="transmembrane region" description="Helical" evidence="27">
    <location>
        <begin position="1395"/>
        <end position="1415"/>
    </location>
</feature>
<comment type="similarity">
    <text evidence="3">Belongs to the protein kinase superfamily. Ser/Thr protein kinase family.</text>
</comment>
<comment type="catalytic activity">
    <reaction evidence="24">
        <text>L-threonyl-[protein] + ATP = O-phospho-L-threonyl-[protein] + ADP + H(+)</text>
        <dbReference type="Rhea" id="RHEA:46608"/>
        <dbReference type="Rhea" id="RHEA-COMP:11060"/>
        <dbReference type="Rhea" id="RHEA-COMP:11605"/>
        <dbReference type="ChEBI" id="CHEBI:15378"/>
        <dbReference type="ChEBI" id="CHEBI:30013"/>
        <dbReference type="ChEBI" id="CHEBI:30616"/>
        <dbReference type="ChEBI" id="CHEBI:61977"/>
        <dbReference type="ChEBI" id="CHEBI:456216"/>
        <dbReference type="EC" id="2.7.11.1"/>
    </reaction>
</comment>
<evidence type="ECO:0000256" key="12">
    <source>
        <dbReference type="ARBA" id="ARBA00022676"/>
    </source>
</evidence>
<dbReference type="SUPFAM" id="SSF56112">
    <property type="entry name" value="Protein kinase-like (PK-like)"/>
    <property type="match status" value="1"/>
</dbReference>
<dbReference type="SUPFAM" id="SSF53756">
    <property type="entry name" value="UDP-Glycosyltransferase/glycogen phosphorylase"/>
    <property type="match status" value="1"/>
</dbReference>
<dbReference type="InterPro" id="IPR000719">
    <property type="entry name" value="Prot_kinase_dom"/>
</dbReference>
<evidence type="ECO:0000256" key="21">
    <source>
        <dbReference type="ARBA" id="ARBA00023136"/>
    </source>
</evidence>
<dbReference type="FunFam" id="3.80.10.10:FF:000111">
    <property type="entry name" value="LRR receptor-like serine/threonine-protein kinase ERECTA"/>
    <property type="match status" value="1"/>
</dbReference>
<dbReference type="PROSITE" id="PS50011">
    <property type="entry name" value="PROTEIN_KINASE_DOM"/>
    <property type="match status" value="1"/>
</dbReference>
<dbReference type="PROSITE" id="PS00375">
    <property type="entry name" value="UDPGT"/>
    <property type="match status" value="1"/>
</dbReference>
<evidence type="ECO:0000256" key="3">
    <source>
        <dbReference type="ARBA" id="ARBA00008684"/>
    </source>
</evidence>
<evidence type="ECO:0000256" key="20">
    <source>
        <dbReference type="ARBA" id="ARBA00022989"/>
    </source>
</evidence>
<dbReference type="FunFam" id="3.80.10.10:FF:000627">
    <property type="entry name" value="Probable leucine-rich repeat receptor-like protein kinase At2g33170"/>
    <property type="match status" value="1"/>
</dbReference>
<keyword evidence="20 27" id="KW-1133">Transmembrane helix</keyword>
<dbReference type="Pfam" id="PF00201">
    <property type="entry name" value="UDPGT"/>
    <property type="match status" value="1"/>
</dbReference>
<evidence type="ECO:0000256" key="2">
    <source>
        <dbReference type="ARBA" id="ARBA00004479"/>
    </source>
</evidence>
<feature type="region of interest" description="Disordered" evidence="26">
    <location>
        <begin position="1"/>
        <end position="54"/>
    </location>
</feature>
<comment type="subcellular location">
    <subcellularLocation>
        <location evidence="1">Cell membrane</location>
        <topology evidence="1">Single-pass membrane protein</topology>
    </subcellularLocation>
    <subcellularLocation>
        <location evidence="2">Membrane</location>
        <topology evidence="2">Single-pass type I membrane protein</topology>
    </subcellularLocation>
</comment>
<keyword evidence="22" id="KW-0675">Receptor</keyword>
<dbReference type="FunFam" id="1.10.510.10:FF:000417">
    <property type="entry name" value="Leucine-rich repeat receptor-like protein kinase"/>
    <property type="match status" value="1"/>
</dbReference>
<dbReference type="Gene3D" id="3.30.200.20">
    <property type="entry name" value="Phosphorylase Kinase, domain 1"/>
    <property type="match status" value="1"/>
</dbReference>
<dbReference type="GO" id="GO:0005524">
    <property type="term" value="F:ATP binding"/>
    <property type="evidence" value="ECO:0007669"/>
    <property type="project" value="UniProtKB-KW"/>
</dbReference>
<dbReference type="EC" id="2.7.11.1" evidence="6"/>
<dbReference type="GO" id="GO:0008194">
    <property type="term" value="F:UDP-glycosyltransferase activity"/>
    <property type="evidence" value="ECO:0007669"/>
    <property type="project" value="InterPro"/>
</dbReference>
<dbReference type="InterPro" id="IPR050647">
    <property type="entry name" value="Plant_LRR-RLKs"/>
</dbReference>
<keyword evidence="15" id="KW-0732">Signal</keyword>
<sequence length="1733" mass="187753">MAMPDRVESGGEEADGLAWRRGEGGGGWARVGGGSRRSGAKRRSHRGDGGGVHRTVGFLGISRVGPHRQSYVADASGRPHIRPIFELDMRGAAEDDKRAIRMQQALSASLKWSPFAGKLGQGEVERSFSVGWQQSLESTHGAVGRARETPTHAGSCRGADSRGFCLPQSPDVALALIDQPSIQAQGLNHEGWLLLALKSQMIDTYHHLDNWNPKDPSPCAWSGVNCSSSSSSRLAVVSLNVSNMNLSGTVGPGIGGLTELTSLDLSFNEFSGTIPAEIGNCSKLVLLNLNNNNFDGTIPPELGKLDLLIGCNLCNNRLHGPIPDEIGNMSSLQDLNKLEGPLPKEIGRLGLMTDLILWGNQLSGPIPPEIGNCTNLRTIALYDNDLVGPIPATIGNITYLEKLYLYRNSINGTIPSEIGKLSFAEEVDFSENFLTGGIPKELGNIPGLYLLYLFQNQLTGFIPSELCGLRNLSKLDLSINSLTGPIPAGFQYMTKLIQLQLFNNMLSGDIPPRFGIYSRLWVVDFSNNNITGQIPRDLCRQSNLILLNLGSNKLTGNIPHRITSCKSLVQLRLSDNSLTGSFSTDLCNLVNLTTIELARNKFNGPIPPQIGNCNALQRLNLANNYFTSELPREIGKLSKLVVFNISSNRLGGSIPLEIFNCTTLQRLDLSQNSFEGSLPNEVGRLPQLELLSFADNRLSGQMPPILGKLSHLTALQIGGNQFSGGIPKELGLLSSLQIAMNLSYNNLSGNIPSELGSLALLESLFLNNNNLTGEIPDTFVNLSSLLQLNVSYNNLTGTLPPVPLFDNMVVTSFIGNRGLCGGQLGKCGSESPSSSQSSDSVSRPMGKIIAIIAAIIGGVSLILIAILLHHMRKPLETVAPLQDKQILSAGSNIPVSAKDAYTFQELVSATNNFDDSCVIGRGACGTVYKAVLKPGQIIAVKKLASNREGSNTDNSFRAEIMTLGKIRHRNIVKLYGFIYHQGANLLLYEYMPRGSLGELLHGESSSSLDWETRFTIALGAAEGLSYLHHDCKPRIIHRDIKSNNILLDDNFEAHVGDFGLAKVIDMPVSKSMSAIAGSYGYIAPEYAYTMKVTEKSDIYSYGVVLLELLTGRAPVQPIELGGDLVTWAKNYIRDNSLVPGIFDSNLDLEDKAVVDHMIEVLKIALLCSNLSPYERPPMRHVVVMLSESKDRARGPFMSMGWAAVSIRFDPKRTHADGQNSSRVGSCPYECGSQGPGLQGHYTPPNKRHPSEVRQTTTMAAEEAGRQHPHVVLFPFLARGHVPAFLRLAGLLHERRPGIAVTLVSTARILDSISLPPTNPPIRLQALPFAPADHGLPPGTDCLADLHVHQFITFFQASESLRPAFEGFVSGIRSPVCIVADAFFGWTADVARAHRAFHAVFLTGGAFGFAVFFSVWEHLPHTLAAGDEFPLPDFPSVVLHRTQIPRYMLAATGSDPWTAFFRRVISLCRKTDAVLVNTVQELESSGLDMLRRTFDVQPWPIGPILAAPTTPSASQDDAIIFRWLDAHPPRSVLYISFGSQNSINADQMTELALGLEASGRPFLWVLRPPLGLDAKDGFKPEWLPAGFEERTAGANRGLLVRGWAPQVRILAHPSTGAFMSHCGWNSILESLCHGVPVIGWPLGAEQFFNAMLVVEWGVCVEVARGNMESSVVAMGAVADAVGTVMGETEKGGEMRRKAEVIARAMAAAWEGPRGSSAVSLEGFLGCVETSVPVR</sequence>
<dbReference type="InterPro" id="IPR002213">
    <property type="entry name" value="UDP_glucos_trans"/>
</dbReference>
<dbReference type="SMART" id="SM00369">
    <property type="entry name" value="LRR_TYP"/>
    <property type="match status" value="8"/>
</dbReference>
<dbReference type="Pfam" id="PF08263">
    <property type="entry name" value="LRRNT_2"/>
    <property type="match status" value="1"/>
</dbReference>
<keyword evidence="12" id="KW-0328">Glycosyltransferase</keyword>
<dbReference type="SMART" id="SM00220">
    <property type="entry name" value="S_TKc"/>
    <property type="match status" value="1"/>
</dbReference>
<dbReference type="PROSITE" id="PS00108">
    <property type="entry name" value="PROTEIN_KINASE_ST"/>
    <property type="match status" value="1"/>
</dbReference>
<dbReference type="InterPro" id="IPR003591">
    <property type="entry name" value="Leu-rich_rpt_typical-subtyp"/>
</dbReference>
<keyword evidence="23" id="KW-0325">Glycoprotein</keyword>
<dbReference type="GO" id="GO:0009742">
    <property type="term" value="P:brassinosteroid mediated signaling pathway"/>
    <property type="evidence" value="ECO:0007669"/>
    <property type="project" value="UniProtKB-KW"/>
</dbReference>
<evidence type="ECO:0000256" key="10">
    <source>
        <dbReference type="ARBA" id="ARBA00022614"/>
    </source>
</evidence>
<dbReference type="InterPro" id="IPR032675">
    <property type="entry name" value="LRR_dom_sf"/>
</dbReference>
<evidence type="ECO:0000256" key="26">
    <source>
        <dbReference type="SAM" id="MobiDB-lite"/>
    </source>
</evidence>
<dbReference type="PANTHER" id="PTHR48056">
    <property type="entry name" value="LRR RECEPTOR-LIKE SERINE/THREONINE-PROTEIN KINASE-RELATED"/>
    <property type="match status" value="1"/>
</dbReference>
<keyword evidence="13" id="KW-0808">Transferase</keyword>
<dbReference type="ExpressionAtlas" id="M8BSL0">
    <property type="expression patterns" value="baseline"/>
</dbReference>
<keyword evidence="16" id="KW-0677">Repeat</keyword>
<accession>M8BSL0</accession>
<evidence type="ECO:0000256" key="1">
    <source>
        <dbReference type="ARBA" id="ARBA00004162"/>
    </source>
</evidence>
<evidence type="ECO:0000256" key="23">
    <source>
        <dbReference type="ARBA" id="ARBA00023180"/>
    </source>
</evidence>
<dbReference type="FunFam" id="3.80.10.10:FF:000566">
    <property type="entry name" value="Putative leucine-rich repeat receptor-like protein kinase"/>
    <property type="match status" value="1"/>
</dbReference>
<dbReference type="Pfam" id="PF00560">
    <property type="entry name" value="LRR_1"/>
    <property type="match status" value="11"/>
</dbReference>
<dbReference type="FunFam" id="3.30.200.20:FF:000309">
    <property type="entry name" value="Leucine-rich repeat receptor protein kinase MSP1"/>
    <property type="match status" value="1"/>
</dbReference>
<name>M8BSL0_AEGTA</name>
<dbReference type="FunFam" id="3.80.10.10:FF:000655">
    <property type="entry name" value="Putative leucine-rich repeat receptor-like protein kinase"/>
    <property type="match status" value="1"/>
</dbReference>
<dbReference type="Gene3D" id="3.80.10.10">
    <property type="entry name" value="Ribonuclease Inhibitor"/>
    <property type="match status" value="4"/>
</dbReference>
<evidence type="ECO:0000256" key="24">
    <source>
        <dbReference type="ARBA" id="ARBA00047899"/>
    </source>
</evidence>
<comment type="similarity">
    <text evidence="4">Belongs to the RLP family.</text>
</comment>
<evidence type="ECO:0000256" key="15">
    <source>
        <dbReference type="ARBA" id="ARBA00022729"/>
    </source>
</evidence>
<dbReference type="Gene3D" id="3.40.50.2000">
    <property type="entry name" value="Glycogen Phosphorylase B"/>
    <property type="match status" value="2"/>
</dbReference>
<feature type="transmembrane region" description="Helical" evidence="27">
    <location>
        <begin position="848"/>
        <end position="868"/>
    </location>
</feature>
<evidence type="ECO:0000256" key="17">
    <source>
        <dbReference type="ARBA" id="ARBA00022741"/>
    </source>
</evidence>
<keyword evidence="11" id="KW-1070">Brassinosteroid signaling pathway</keyword>
<reference evidence="29" key="1">
    <citation type="submission" date="2015-06" db="UniProtKB">
        <authorList>
            <consortium name="EnsemblPlants"/>
        </authorList>
    </citation>
    <scope>IDENTIFICATION</scope>
</reference>
<dbReference type="GO" id="GO:0004674">
    <property type="term" value="F:protein serine/threonine kinase activity"/>
    <property type="evidence" value="ECO:0007669"/>
    <property type="project" value="UniProtKB-KW"/>
</dbReference>
<organism evidence="29">
    <name type="scientific">Aegilops tauschii</name>
    <name type="common">Tausch's goatgrass</name>
    <name type="synonym">Aegilops squarrosa</name>
    <dbReference type="NCBI Taxonomy" id="37682"/>
    <lineage>
        <taxon>Eukaryota</taxon>
        <taxon>Viridiplantae</taxon>
        <taxon>Streptophyta</taxon>
        <taxon>Embryophyta</taxon>
        <taxon>Tracheophyta</taxon>
        <taxon>Spermatophyta</taxon>
        <taxon>Magnoliopsida</taxon>
        <taxon>Liliopsida</taxon>
        <taxon>Poales</taxon>
        <taxon>Poaceae</taxon>
        <taxon>BOP clade</taxon>
        <taxon>Pooideae</taxon>
        <taxon>Triticodae</taxon>
        <taxon>Triticeae</taxon>
        <taxon>Triticinae</taxon>
        <taxon>Aegilops</taxon>
    </lineage>
</organism>
<dbReference type="PANTHER" id="PTHR48056:SF45">
    <property type="entry name" value="PROTEIN KINASE DOMAIN-CONTAINING PROTEIN"/>
    <property type="match status" value="1"/>
</dbReference>
<feature type="domain" description="Protein kinase" evidence="28">
    <location>
        <begin position="913"/>
        <end position="1197"/>
    </location>
</feature>
<dbReference type="InterPro" id="IPR011009">
    <property type="entry name" value="Kinase-like_dom_sf"/>
</dbReference>
<dbReference type="SUPFAM" id="SSF52058">
    <property type="entry name" value="L domain-like"/>
    <property type="match status" value="1"/>
</dbReference>
<proteinExistence type="inferred from homology"/>
<evidence type="ECO:0000256" key="18">
    <source>
        <dbReference type="ARBA" id="ARBA00022777"/>
    </source>
</evidence>
<evidence type="ECO:0000256" key="16">
    <source>
        <dbReference type="ARBA" id="ARBA00022737"/>
    </source>
</evidence>
<keyword evidence="7" id="KW-1003">Cell membrane</keyword>
<evidence type="ECO:0000256" key="25">
    <source>
        <dbReference type="ARBA" id="ARBA00048679"/>
    </source>
</evidence>